<evidence type="ECO:0000256" key="12">
    <source>
        <dbReference type="ARBA" id="ARBA00050619"/>
    </source>
</evidence>
<dbReference type="GO" id="GO:0005634">
    <property type="term" value="C:nucleus"/>
    <property type="evidence" value="ECO:0007669"/>
    <property type="project" value="UniProtKB-SubCell"/>
</dbReference>
<proteinExistence type="inferred from homology"/>
<dbReference type="Pfam" id="PF05965">
    <property type="entry name" value="FYRC"/>
    <property type="match status" value="1"/>
</dbReference>
<dbReference type="GO" id="GO:0051093">
    <property type="term" value="P:negative regulation of developmental process"/>
    <property type="evidence" value="ECO:0007669"/>
    <property type="project" value="UniProtKB-ARBA"/>
</dbReference>
<dbReference type="PROSITE" id="PS51542">
    <property type="entry name" value="FYRN"/>
    <property type="match status" value="1"/>
</dbReference>
<dbReference type="FunFam" id="3.30.160.360:FF:000005">
    <property type="entry name" value="Putative lysine-specific demethylase JMJ16"/>
    <property type="match status" value="1"/>
</dbReference>
<keyword evidence="6" id="KW-0223">Dioxygenase</keyword>
<dbReference type="SMART" id="SM00541">
    <property type="entry name" value="FYRN"/>
    <property type="match status" value="1"/>
</dbReference>
<dbReference type="GO" id="GO:0048731">
    <property type="term" value="P:system development"/>
    <property type="evidence" value="ECO:0007669"/>
    <property type="project" value="UniProtKB-ARBA"/>
</dbReference>
<accession>A0AA86SRN7</accession>
<dbReference type="Pfam" id="PF02375">
    <property type="entry name" value="JmjN"/>
    <property type="match status" value="1"/>
</dbReference>
<dbReference type="PROSITE" id="PS51183">
    <property type="entry name" value="JMJN"/>
    <property type="match status" value="1"/>
</dbReference>
<dbReference type="PANTHER" id="PTHR10694:SF144">
    <property type="entry name" value="DEMETHYLASE JMJ14-LIKE PROTEIN, PUTATIVE-RELATED"/>
    <property type="match status" value="1"/>
</dbReference>
<dbReference type="SMART" id="SM00558">
    <property type="entry name" value="JmjC"/>
    <property type="match status" value="1"/>
</dbReference>
<keyword evidence="7" id="KW-0560">Oxidoreductase</keyword>
<sequence>MILNVSLEAEDKSWKRDFAVEFGEAEKPTCKATRLATKRAIHSQGFSWLIPLYATAVFPCRTWKQLLGKDFAGIEFDGPNGMIAVLALPETPEFPHDFLQDNLLKDKPEMEIKLESSDSPQHKKISARWDPAQACRPIIDEAPVFYPSIEEFEDTLGYIAKIRPHAEPYGICRIVPPACWVPPCPLKEKDLWENAKFPTRIQQIDLLQNREPMRKKIRGRRRKRRKLSKMGMGRRTAKSGSEANVGSEPDEKFGFQSGSDFTLEDFQQYAKVFKDCYFGLNYANEYGKVSNYSHQQRWEPSVEDIEGEYWRIIEQPTDEVEVYYGADLETGSLGSGFPKTSSFTKNYSDKYAVSGWNLNNFPRLPGSALCFEGSDISGVLVPWLYVGMCFSSFCWHVEDHHLYSLNYLHWGDPKVWYGVPGTHAPGLEDAMRKHLPDLFEEQPNLLNELGQVQPGGLNREWSASNVGCYMSKKPLLIYQAFGMMNMVLELGYDSSGYDFFFEQVTQLSPSILKSEGVPVYRTVQNSGEFVVTFPRAYHCGFNCGFNCAEAVNVAPVDWLVHGQNAAELYSLQCRKTSLSHDKLLFGCAQEAVCALAELTLHGKETLKYTKWSSACGKDGVLTKAVKTRITMEKERLYGLPTHLKMLQMDTDFDLLEERECFSCFYDLHLSAVGCKCSPDSYSCLKHSHLFCSCEMGERFVLFRYTMNELSTLVEALEGEAHAIEVWANGGKRSTYWAGTNDKSNSNIPSISVELGHSQFHHETYSAPYGAKNCGKDNVNEKSLVFYNEDKMKGGSLDLNIDVMCVEPENYFLHAAEFHHNNKGDPYVGKVCNSEARKEHDYMKPGATCIAALEKEFSSCSRDVHNSCIFDGYKLFGVDLQMHSDSGEQLNSVFKMGDIETCNTRISLKNQNFLTQKIGVFVEPVNLGSVMHGKLWCSKHAIYPKGFKSRVKFFSILDPARICNYVSEVYDAGFLGPLFKVTMEEHPNEVFTSTSADKCWESVLDRLNHETKKLRNQGERELPPLELLQSIKGHKMFGFLSPSISQAIEALDPNHQCVEYWNHKEVASESSDSAIDDCKLSHGSSNSLCDVKTKLLGPGLTKQEQDSSRGNCDSFEEMKLVLQGLLKKASAEELSSMHKLFSSDAQFSKWRVAFVTLIEEIQKACA</sequence>
<feature type="domain" description="JmjC" evidence="17">
    <location>
        <begin position="350"/>
        <end position="570"/>
    </location>
</feature>
<dbReference type="InterPro" id="IPR003349">
    <property type="entry name" value="JmjN"/>
</dbReference>
<dbReference type="PANTHER" id="PTHR10694">
    <property type="entry name" value="LYSINE-SPECIFIC DEMETHYLASE"/>
    <property type="match status" value="1"/>
</dbReference>
<evidence type="ECO:0000256" key="3">
    <source>
        <dbReference type="ARBA" id="ARBA00006801"/>
    </source>
</evidence>
<evidence type="ECO:0000256" key="2">
    <source>
        <dbReference type="ARBA" id="ARBA00004123"/>
    </source>
</evidence>
<evidence type="ECO:0000256" key="9">
    <source>
        <dbReference type="ARBA" id="ARBA00023015"/>
    </source>
</evidence>
<dbReference type="Proteomes" id="UP001189624">
    <property type="component" value="Chromosome 3"/>
</dbReference>
<evidence type="ECO:0000313" key="18">
    <source>
        <dbReference type="EMBL" id="CAJ1938260.1"/>
    </source>
</evidence>
<feature type="domain" description="JmjN" evidence="16">
    <location>
        <begin position="142"/>
        <end position="183"/>
    </location>
</feature>
<dbReference type="GO" id="GO:0046872">
    <property type="term" value="F:metal ion binding"/>
    <property type="evidence" value="ECO:0007669"/>
    <property type="project" value="UniProtKB-KW"/>
</dbReference>
<evidence type="ECO:0000256" key="7">
    <source>
        <dbReference type="ARBA" id="ARBA00023002"/>
    </source>
</evidence>
<evidence type="ECO:0000256" key="6">
    <source>
        <dbReference type="ARBA" id="ARBA00022964"/>
    </source>
</evidence>
<dbReference type="Pfam" id="PF02373">
    <property type="entry name" value="JmjC"/>
    <property type="match status" value="2"/>
</dbReference>
<keyword evidence="10" id="KW-0804">Transcription</keyword>
<protein>
    <submittedName>
        <fullName evidence="18">Uncharacterized protein</fullName>
    </submittedName>
</protein>
<dbReference type="AlphaFoldDB" id="A0AA86SRN7"/>
<keyword evidence="19" id="KW-1185">Reference proteome</keyword>
<dbReference type="Pfam" id="PF02928">
    <property type="entry name" value="zf-C5HC2"/>
    <property type="match status" value="1"/>
</dbReference>
<comment type="cofactor">
    <cofactor evidence="1">
        <name>Fe(2+)</name>
        <dbReference type="ChEBI" id="CHEBI:29033"/>
    </cofactor>
</comment>
<dbReference type="Gene3D" id="3.30.160.360">
    <property type="match status" value="1"/>
</dbReference>
<evidence type="ECO:0000313" key="19">
    <source>
        <dbReference type="Proteomes" id="UP001189624"/>
    </source>
</evidence>
<comment type="catalytic activity">
    <reaction evidence="12">
        <text>N(6),N(6)-dimethyl-L-lysyl(4)-[histone H3] + 2-oxoglutarate + O2 = N(6)-methyl-L-lysyl(4)-[histone H3] + formaldehyde + succinate + CO2</text>
        <dbReference type="Rhea" id="RHEA:60216"/>
        <dbReference type="Rhea" id="RHEA-COMP:15540"/>
        <dbReference type="Rhea" id="RHEA-COMP:15543"/>
        <dbReference type="ChEBI" id="CHEBI:15379"/>
        <dbReference type="ChEBI" id="CHEBI:16526"/>
        <dbReference type="ChEBI" id="CHEBI:16810"/>
        <dbReference type="ChEBI" id="CHEBI:16842"/>
        <dbReference type="ChEBI" id="CHEBI:30031"/>
        <dbReference type="ChEBI" id="CHEBI:61929"/>
        <dbReference type="ChEBI" id="CHEBI:61976"/>
    </reaction>
    <physiologicalReaction direction="left-to-right" evidence="12">
        <dbReference type="Rhea" id="RHEA:60217"/>
    </physiologicalReaction>
</comment>
<dbReference type="SMART" id="SM00545">
    <property type="entry name" value="JmjN"/>
    <property type="match status" value="1"/>
</dbReference>
<dbReference type="Pfam" id="PF05964">
    <property type="entry name" value="FYRN"/>
    <property type="match status" value="1"/>
</dbReference>
<evidence type="ECO:0000259" key="16">
    <source>
        <dbReference type="PROSITE" id="PS51183"/>
    </source>
</evidence>
<dbReference type="GO" id="GO:0000785">
    <property type="term" value="C:chromatin"/>
    <property type="evidence" value="ECO:0007669"/>
    <property type="project" value="TreeGrafter"/>
</dbReference>
<dbReference type="PROSITE" id="PS51543">
    <property type="entry name" value="FYRC"/>
    <property type="match status" value="1"/>
</dbReference>
<comment type="catalytic activity">
    <reaction evidence="13">
        <text>N(6)-methyl-L-lysyl(4)-[histone H3] + 2-oxoglutarate + O2 = L-lysyl(4)-[histone H3] + formaldehyde + succinate + CO2</text>
        <dbReference type="Rhea" id="RHEA:60220"/>
        <dbReference type="Rhea" id="RHEA-COMP:15543"/>
        <dbReference type="Rhea" id="RHEA-COMP:15547"/>
        <dbReference type="ChEBI" id="CHEBI:15379"/>
        <dbReference type="ChEBI" id="CHEBI:16526"/>
        <dbReference type="ChEBI" id="CHEBI:16810"/>
        <dbReference type="ChEBI" id="CHEBI:16842"/>
        <dbReference type="ChEBI" id="CHEBI:29969"/>
        <dbReference type="ChEBI" id="CHEBI:30031"/>
        <dbReference type="ChEBI" id="CHEBI:61929"/>
    </reaction>
    <physiologicalReaction direction="left-to-right" evidence="13">
        <dbReference type="Rhea" id="RHEA:60221"/>
    </physiologicalReaction>
</comment>
<dbReference type="GO" id="GO:0048589">
    <property type="term" value="P:developmental growth"/>
    <property type="evidence" value="ECO:0007669"/>
    <property type="project" value="UniProtKB-ARBA"/>
</dbReference>
<keyword evidence="9" id="KW-0805">Transcription regulation</keyword>
<evidence type="ECO:0000256" key="11">
    <source>
        <dbReference type="ARBA" id="ARBA00023242"/>
    </source>
</evidence>
<comment type="subcellular location">
    <subcellularLocation>
        <location evidence="2">Nucleus</location>
    </subcellularLocation>
</comment>
<keyword evidence="4" id="KW-0479">Metal-binding</keyword>
<evidence type="ECO:0000256" key="14">
    <source>
        <dbReference type="ARBA" id="ARBA00051640"/>
    </source>
</evidence>
<keyword evidence="8" id="KW-0408">Iron</keyword>
<keyword evidence="5" id="KW-0156">Chromatin regulator</keyword>
<dbReference type="Gene3D" id="2.60.120.650">
    <property type="entry name" value="Cupin"/>
    <property type="match status" value="1"/>
</dbReference>
<dbReference type="EMBL" id="OY731400">
    <property type="protein sequence ID" value="CAJ1938260.1"/>
    <property type="molecule type" value="Genomic_DNA"/>
</dbReference>
<evidence type="ECO:0000256" key="15">
    <source>
        <dbReference type="SAM" id="MobiDB-lite"/>
    </source>
</evidence>
<gene>
    <name evidence="18" type="ORF">AYBTSS11_LOCUS8467</name>
</gene>
<keyword evidence="11" id="KW-0539">Nucleus</keyword>
<name>A0AA86SRN7_9FABA</name>
<organism evidence="18 19">
    <name type="scientific">Sphenostylis stenocarpa</name>
    <dbReference type="NCBI Taxonomy" id="92480"/>
    <lineage>
        <taxon>Eukaryota</taxon>
        <taxon>Viridiplantae</taxon>
        <taxon>Streptophyta</taxon>
        <taxon>Embryophyta</taxon>
        <taxon>Tracheophyta</taxon>
        <taxon>Spermatophyta</taxon>
        <taxon>Magnoliopsida</taxon>
        <taxon>eudicotyledons</taxon>
        <taxon>Gunneridae</taxon>
        <taxon>Pentapetalae</taxon>
        <taxon>rosids</taxon>
        <taxon>fabids</taxon>
        <taxon>Fabales</taxon>
        <taxon>Fabaceae</taxon>
        <taxon>Papilionoideae</taxon>
        <taxon>50 kb inversion clade</taxon>
        <taxon>NPAAA clade</taxon>
        <taxon>indigoferoid/millettioid clade</taxon>
        <taxon>Phaseoleae</taxon>
        <taxon>Sphenostylis</taxon>
    </lineage>
</organism>
<feature type="compositionally biased region" description="Basic residues" evidence="15">
    <location>
        <begin position="217"/>
        <end position="228"/>
    </location>
</feature>
<evidence type="ECO:0000256" key="13">
    <source>
        <dbReference type="ARBA" id="ARBA00050935"/>
    </source>
</evidence>
<evidence type="ECO:0000256" key="1">
    <source>
        <dbReference type="ARBA" id="ARBA00001954"/>
    </source>
</evidence>
<feature type="region of interest" description="Disordered" evidence="15">
    <location>
        <begin position="217"/>
        <end position="251"/>
    </location>
</feature>
<reference evidence="18" key="1">
    <citation type="submission" date="2023-10" db="EMBL/GenBank/DDBJ databases">
        <authorList>
            <person name="Domelevo Entfellner J.-B."/>
        </authorList>
    </citation>
    <scope>NUCLEOTIDE SEQUENCE</scope>
</reference>
<dbReference type="GO" id="GO:0034647">
    <property type="term" value="F:histone H3K4me/H3K4me2/H3K4me3 demethylase activity"/>
    <property type="evidence" value="ECO:0007669"/>
    <property type="project" value="TreeGrafter"/>
</dbReference>
<evidence type="ECO:0000256" key="10">
    <source>
        <dbReference type="ARBA" id="ARBA00023163"/>
    </source>
</evidence>
<dbReference type="Gramene" id="rna-AYBTSS11_LOCUS8467">
    <property type="protein sequence ID" value="CAJ1938260.1"/>
    <property type="gene ID" value="gene-AYBTSS11_LOCUS8467"/>
</dbReference>
<comment type="catalytic activity">
    <reaction evidence="14">
        <text>N(6),N(6),N(6)-trimethyl-L-lysyl(4)-[histone H3] + 2-oxoglutarate + O2 = N(6),N(6)-dimethyl-L-lysyl(4)-[histone H3] + formaldehyde + succinate + CO2</text>
        <dbReference type="Rhea" id="RHEA:60212"/>
        <dbReference type="Rhea" id="RHEA-COMP:15537"/>
        <dbReference type="Rhea" id="RHEA-COMP:15540"/>
        <dbReference type="ChEBI" id="CHEBI:15379"/>
        <dbReference type="ChEBI" id="CHEBI:16526"/>
        <dbReference type="ChEBI" id="CHEBI:16810"/>
        <dbReference type="ChEBI" id="CHEBI:16842"/>
        <dbReference type="ChEBI" id="CHEBI:30031"/>
        <dbReference type="ChEBI" id="CHEBI:61961"/>
        <dbReference type="ChEBI" id="CHEBI:61976"/>
    </reaction>
    <physiologicalReaction direction="left-to-right" evidence="14">
        <dbReference type="Rhea" id="RHEA:60213"/>
    </physiologicalReaction>
</comment>
<dbReference type="InterPro" id="IPR003889">
    <property type="entry name" value="FYrich_C"/>
</dbReference>
<dbReference type="InterPro" id="IPR003347">
    <property type="entry name" value="JmjC_dom"/>
</dbReference>
<dbReference type="SMART" id="SM00542">
    <property type="entry name" value="FYRC"/>
    <property type="match status" value="1"/>
</dbReference>
<dbReference type="InterPro" id="IPR003888">
    <property type="entry name" value="FYrich_N"/>
</dbReference>
<dbReference type="PROSITE" id="PS51184">
    <property type="entry name" value="JMJC"/>
    <property type="match status" value="1"/>
</dbReference>
<evidence type="ECO:0000256" key="4">
    <source>
        <dbReference type="ARBA" id="ARBA00022723"/>
    </source>
</evidence>
<dbReference type="SUPFAM" id="SSF51197">
    <property type="entry name" value="Clavaminate synthase-like"/>
    <property type="match status" value="1"/>
</dbReference>
<dbReference type="GO" id="GO:0045814">
    <property type="term" value="P:negative regulation of gene expression, epigenetic"/>
    <property type="evidence" value="ECO:0007669"/>
    <property type="project" value="UniProtKB-ARBA"/>
</dbReference>
<comment type="similarity">
    <text evidence="3">Belongs to the JARID1 histone demethylase family.</text>
</comment>
<evidence type="ECO:0000256" key="8">
    <source>
        <dbReference type="ARBA" id="ARBA00023004"/>
    </source>
</evidence>
<evidence type="ECO:0000256" key="5">
    <source>
        <dbReference type="ARBA" id="ARBA00022853"/>
    </source>
</evidence>
<evidence type="ECO:0000259" key="17">
    <source>
        <dbReference type="PROSITE" id="PS51184"/>
    </source>
</evidence>
<dbReference type="InterPro" id="IPR004198">
    <property type="entry name" value="Znf_C5HC2"/>
</dbReference>